<dbReference type="RefSeq" id="WP_151104102.1">
    <property type="nucleotide sequence ID" value="NZ_RQWK01000002.1"/>
</dbReference>
<reference evidence="7 8" key="1">
    <citation type="submission" date="2018-11" db="EMBL/GenBank/DDBJ databases">
        <title>Genomic analysis of Haloarcula hispanica CBA1121.</title>
        <authorList>
            <person name="Kim Y.B."/>
            <person name="Roh S.W."/>
        </authorList>
    </citation>
    <scope>NUCLEOTIDE SEQUENCE [LARGE SCALE GENOMIC DNA]</scope>
    <source>
        <strain evidence="7 8">CBA1121</strain>
    </source>
</reference>
<dbReference type="Pfam" id="PF04405">
    <property type="entry name" value="ScdA_N"/>
    <property type="match status" value="1"/>
</dbReference>
<dbReference type="PANTHER" id="PTHR36438">
    <property type="entry name" value="IRON-SULFUR CLUSTER REPAIR PROTEIN YTFE"/>
    <property type="match status" value="1"/>
</dbReference>
<evidence type="ECO:0000259" key="6">
    <source>
        <dbReference type="Pfam" id="PF01814"/>
    </source>
</evidence>
<sequence>MTEPIDPDRPLGALVRENPAFARVFEAVGLDFCCGGDQMLRTACTEADLDLDAVREQLDEARRKREERGDEWESMTALIEHVVDSHHQYLREELPALEQLAEKVRSVHAEEHPELADIERAVLELAEEMSQHTTEEEQDVFPVIEKLDSRDELTGEERARLDEALADLESDHEATAEHLERITELSDGYAVPDDACPSYQSLLERLETLEQDTHMHVHKENNVLFPQVESRLAGQV</sequence>
<dbReference type="InterPro" id="IPR012312">
    <property type="entry name" value="Hemerythrin-like"/>
</dbReference>
<evidence type="ECO:0000256" key="5">
    <source>
        <dbReference type="SAM" id="Coils"/>
    </source>
</evidence>
<dbReference type="InterPro" id="IPR019903">
    <property type="entry name" value="RIC_family"/>
</dbReference>
<accession>A0A5J5LFN2</accession>
<proteinExistence type="predicted"/>
<dbReference type="AlphaFoldDB" id="A0A5J5LFN2"/>
<dbReference type="GO" id="GO:0005737">
    <property type="term" value="C:cytoplasm"/>
    <property type="evidence" value="ECO:0007669"/>
    <property type="project" value="UniProtKB-SubCell"/>
</dbReference>
<dbReference type="Proteomes" id="UP000326244">
    <property type="component" value="Unassembled WGS sequence"/>
</dbReference>
<comment type="caution">
    <text evidence="7">The sequence shown here is derived from an EMBL/GenBank/DDBJ whole genome shotgun (WGS) entry which is preliminary data.</text>
</comment>
<feature type="coiled-coil region" evidence="5">
    <location>
        <begin position="44"/>
        <end position="71"/>
    </location>
</feature>
<keyword evidence="4" id="KW-0408">Iron</keyword>
<dbReference type="EMBL" id="RQWK01000002">
    <property type="protein sequence ID" value="KAA9405019.1"/>
    <property type="molecule type" value="Genomic_DNA"/>
</dbReference>
<dbReference type="PANTHER" id="PTHR36438:SF1">
    <property type="entry name" value="IRON-SULFUR CLUSTER REPAIR PROTEIN YTFE"/>
    <property type="match status" value="1"/>
</dbReference>
<gene>
    <name evidence="7" type="primary">ric</name>
    <name evidence="7" type="ORF">EGO51_16940</name>
</gene>
<evidence type="ECO:0000256" key="4">
    <source>
        <dbReference type="ARBA" id="ARBA00023004"/>
    </source>
</evidence>
<dbReference type="GO" id="GO:0046872">
    <property type="term" value="F:metal ion binding"/>
    <property type="evidence" value="ECO:0007669"/>
    <property type="project" value="UniProtKB-KW"/>
</dbReference>
<evidence type="ECO:0000313" key="8">
    <source>
        <dbReference type="Proteomes" id="UP000326244"/>
    </source>
</evidence>
<dbReference type="Pfam" id="PF01814">
    <property type="entry name" value="Hemerythrin"/>
    <property type="match status" value="1"/>
</dbReference>
<protein>
    <submittedName>
        <fullName evidence="7">Iron-sulfur cluster repair di-iron protein</fullName>
    </submittedName>
</protein>
<evidence type="ECO:0000313" key="7">
    <source>
        <dbReference type="EMBL" id="KAA9405019.1"/>
    </source>
</evidence>
<keyword evidence="2" id="KW-0963">Cytoplasm</keyword>
<name>A0A5J5LFN2_HALHI</name>
<evidence type="ECO:0000256" key="2">
    <source>
        <dbReference type="ARBA" id="ARBA00022490"/>
    </source>
</evidence>
<evidence type="ECO:0000256" key="3">
    <source>
        <dbReference type="ARBA" id="ARBA00022723"/>
    </source>
</evidence>
<organism evidence="7 8">
    <name type="scientific">Haloarcula hispanica</name>
    <dbReference type="NCBI Taxonomy" id="51589"/>
    <lineage>
        <taxon>Archaea</taxon>
        <taxon>Methanobacteriati</taxon>
        <taxon>Methanobacteriota</taxon>
        <taxon>Stenosarchaea group</taxon>
        <taxon>Halobacteria</taxon>
        <taxon>Halobacteriales</taxon>
        <taxon>Haloarculaceae</taxon>
        <taxon>Haloarcula</taxon>
    </lineage>
</organism>
<feature type="domain" description="Hemerythrin-like" evidence="6">
    <location>
        <begin position="80"/>
        <end position="227"/>
    </location>
</feature>
<evidence type="ECO:0000256" key="1">
    <source>
        <dbReference type="ARBA" id="ARBA00004496"/>
    </source>
</evidence>
<dbReference type="Gene3D" id="1.20.120.520">
    <property type="entry name" value="nmb1532 protein domain like"/>
    <property type="match status" value="1"/>
</dbReference>
<comment type="subcellular location">
    <subcellularLocation>
        <location evidence="1">Cytoplasm</location>
    </subcellularLocation>
</comment>
<keyword evidence="5" id="KW-0175">Coiled coil</keyword>
<keyword evidence="3" id="KW-0479">Metal-binding</keyword>
<dbReference type="NCBIfam" id="TIGR03652">
    <property type="entry name" value="FeS_repair_RIC"/>
    <property type="match status" value="1"/>
</dbReference>